<gene>
    <name evidence="1" type="ORF">RYX56_06400</name>
</gene>
<protein>
    <recommendedName>
        <fullName evidence="3">NERD domain-containing protein</fullName>
    </recommendedName>
</protein>
<proteinExistence type="predicted"/>
<accession>A0ABU3X8P3</accession>
<name>A0ABU3X8P3_9BACI</name>
<keyword evidence="2" id="KW-1185">Reference proteome</keyword>
<sequence>MQCYFCGKRIHSSQYGLVCKQCEVGSFLARASESGLEQWLQSLLNPVDNFTWTNVKKRISILIKDIKEKHPLMSLLEQAKELDHLIIKEIKTVLSYYHKEDLITATLSIKEACRIKMLDLKEDEDLWSYQNEYSVAILLQREIMMFNDEMFLGASIEEKDQGYYGFITAIVYARVLVLLRDNCEKYKILKHTEDLMEMSFKFHEDQTMADFFNRYMKDGTGEKPEDLRFEDKDLFNDLNKRGLTYAQIKESIAKEVNRQFGVSFDELNKIFNIKDLFLEKTDDKLPLKIIRKEKLLKEGFNIDNVMQVINLFSINKIPSRISYPVDSHYELRSIYEVGDFIVFGKIDLIQNISIFEKLIISGHFLTMYDERVKLSSVIRKAQNKLSSLFAFKLTEVLKQSKYIVPTEIKSGKKIVRAEIDTILNYNNKKSILKQKDGKNLGDIDVLAINPISNEVILYELKFFKPASSFREMVYSDKRRLVKDEVVKKMMNRQNAVEEHIDSVVAFIGGDTDKKYSVRSILVTIRSNYFCYFEDIGIDSVTWNELLEEIRTNH</sequence>
<evidence type="ECO:0000313" key="2">
    <source>
        <dbReference type="Proteomes" id="UP001287282"/>
    </source>
</evidence>
<dbReference type="EMBL" id="JAWJBA010000001">
    <property type="protein sequence ID" value="MDV2684002.1"/>
    <property type="molecule type" value="Genomic_DNA"/>
</dbReference>
<organism evidence="1 2">
    <name type="scientific">Alkalihalophilus lindianensis</name>
    <dbReference type="NCBI Taxonomy" id="1630542"/>
    <lineage>
        <taxon>Bacteria</taxon>
        <taxon>Bacillati</taxon>
        <taxon>Bacillota</taxon>
        <taxon>Bacilli</taxon>
        <taxon>Bacillales</taxon>
        <taxon>Bacillaceae</taxon>
        <taxon>Alkalihalophilus</taxon>
    </lineage>
</organism>
<comment type="caution">
    <text evidence="1">The sequence shown here is derived from an EMBL/GenBank/DDBJ whole genome shotgun (WGS) entry which is preliminary data.</text>
</comment>
<reference evidence="1 2" key="1">
    <citation type="submission" date="2023-10" db="EMBL/GenBank/DDBJ databases">
        <title>Screening of Alkalihalobacillus lindianensis BZ-TG-R113 and Its Alleviation of Salt Stress on Rapeseed Growth.</title>
        <authorList>
            <person name="Zhao B."/>
            <person name="Guo T."/>
        </authorList>
    </citation>
    <scope>NUCLEOTIDE SEQUENCE [LARGE SCALE GENOMIC DNA]</scope>
    <source>
        <strain evidence="1 2">BZ-TG-R113</strain>
    </source>
</reference>
<evidence type="ECO:0000313" key="1">
    <source>
        <dbReference type="EMBL" id="MDV2684002.1"/>
    </source>
</evidence>
<evidence type="ECO:0008006" key="3">
    <source>
        <dbReference type="Google" id="ProtNLM"/>
    </source>
</evidence>
<dbReference type="Proteomes" id="UP001287282">
    <property type="component" value="Unassembled WGS sequence"/>
</dbReference>
<dbReference type="RefSeq" id="WP_317121222.1">
    <property type="nucleotide sequence ID" value="NZ_JAWJBA010000001.1"/>
</dbReference>